<dbReference type="SUPFAM" id="SSF63748">
    <property type="entry name" value="Tudor/PWWP/MBT"/>
    <property type="match status" value="4"/>
</dbReference>
<feature type="compositionally biased region" description="Acidic residues" evidence="6">
    <location>
        <begin position="787"/>
        <end position="803"/>
    </location>
</feature>
<feature type="compositionally biased region" description="Basic and acidic residues" evidence="6">
    <location>
        <begin position="670"/>
        <end position="680"/>
    </location>
</feature>
<evidence type="ECO:0000313" key="8">
    <source>
        <dbReference type="EMBL" id="JAG71012.1"/>
    </source>
</evidence>
<keyword evidence="2" id="KW-0678">Repressor</keyword>
<feature type="compositionally biased region" description="Basic and acidic residues" evidence="6">
    <location>
        <begin position="722"/>
        <end position="731"/>
    </location>
</feature>
<comment type="subcellular location">
    <subcellularLocation>
        <location evidence="1">Nucleus</location>
    </subcellularLocation>
</comment>
<feature type="repeat" description="MBT" evidence="5">
    <location>
        <begin position="129"/>
        <end position="230"/>
    </location>
</feature>
<dbReference type="CDD" id="cd20095">
    <property type="entry name" value="MBT_SFMBT_rpt3"/>
    <property type="match status" value="1"/>
</dbReference>
<feature type="compositionally biased region" description="Basic and acidic residues" evidence="6">
    <location>
        <begin position="740"/>
        <end position="755"/>
    </location>
</feature>
<evidence type="ECO:0000256" key="4">
    <source>
        <dbReference type="ARBA" id="ARBA00023242"/>
    </source>
</evidence>
<feature type="region of interest" description="Disordered" evidence="6">
    <location>
        <begin position="720"/>
        <end position="818"/>
    </location>
</feature>
<dbReference type="InterPro" id="IPR013761">
    <property type="entry name" value="SAM/pointed_sf"/>
</dbReference>
<keyword evidence="3" id="KW-0677">Repeat</keyword>
<dbReference type="InterPro" id="IPR038348">
    <property type="entry name" value="SLED_sf"/>
</dbReference>
<feature type="region of interest" description="Disordered" evidence="6">
    <location>
        <begin position="645"/>
        <end position="682"/>
    </location>
</feature>
<organism evidence="8">
    <name type="scientific">Fopius arisanus</name>
    <dbReference type="NCBI Taxonomy" id="64838"/>
    <lineage>
        <taxon>Eukaryota</taxon>
        <taxon>Metazoa</taxon>
        <taxon>Ecdysozoa</taxon>
        <taxon>Arthropoda</taxon>
        <taxon>Hexapoda</taxon>
        <taxon>Insecta</taxon>
        <taxon>Pterygota</taxon>
        <taxon>Neoptera</taxon>
        <taxon>Endopterygota</taxon>
        <taxon>Hymenoptera</taxon>
        <taxon>Apocrita</taxon>
        <taxon>Ichneumonoidea</taxon>
        <taxon>Braconidae</taxon>
        <taxon>Opiinae</taxon>
        <taxon>Fopius</taxon>
    </lineage>
</organism>
<dbReference type="EMBL" id="GBYB01001245">
    <property type="protein sequence ID" value="JAG71012.1"/>
    <property type="molecule type" value="Transcribed_RNA"/>
</dbReference>
<dbReference type="InterPro" id="IPR021987">
    <property type="entry name" value="SLED"/>
</dbReference>
<dbReference type="GO" id="GO:0042393">
    <property type="term" value="F:histone binding"/>
    <property type="evidence" value="ECO:0007669"/>
    <property type="project" value="TreeGrafter"/>
</dbReference>
<dbReference type="GO" id="GO:0045892">
    <property type="term" value="P:negative regulation of DNA-templated transcription"/>
    <property type="evidence" value="ECO:0007669"/>
    <property type="project" value="TreeGrafter"/>
</dbReference>
<dbReference type="Pfam" id="PF12140">
    <property type="entry name" value="SLED"/>
    <property type="match status" value="1"/>
</dbReference>
<dbReference type="CDD" id="cd20096">
    <property type="entry name" value="MBT_SFMBT_rpt4"/>
    <property type="match status" value="1"/>
</dbReference>
<reference evidence="8" key="1">
    <citation type="submission" date="2015-01" db="EMBL/GenBank/DDBJ databases">
        <title>Transcriptome Assembly of Fopius arisanus.</title>
        <authorList>
            <person name="Geib S."/>
        </authorList>
    </citation>
    <scope>NUCLEOTIDE SEQUENCE</scope>
</reference>
<dbReference type="Pfam" id="PF02820">
    <property type="entry name" value="MBT"/>
    <property type="match status" value="4"/>
</dbReference>
<name>A0A0C9QZV4_9HYME</name>
<proteinExistence type="predicted"/>
<dbReference type="GO" id="GO:0005634">
    <property type="term" value="C:nucleus"/>
    <property type="evidence" value="ECO:0007669"/>
    <property type="project" value="UniProtKB-SubCell"/>
</dbReference>
<evidence type="ECO:0000256" key="6">
    <source>
        <dbReference type="SAM" id="MobiDB-lite"/>
    </source>
</evidence>
<dbReference type="CDD" id="cd20094">
    <property type="entry name" value="MBT_SFMBT_rpt2"/>
    <property type="match status" value="1"/>
</dbReference>
<feature type="compositionally biased region" description="Low complexity" evidence="6">
    <location>
        <begin position="757"/>
        <end position="770"/>
    </location>
</feature>
<feature type="repeat" description="MBT" evidence="5">
    <location>
        <begin position="242"/>
        <end position="356"/>
    </location>
</feature>
<keyword evidence="4" id="KW-0539">Nucleus</keyword>
<dbReference type="SMART" id="SM00561">
    <property type="entry name" value="MBT"/>
    <property type="match status" value="4"/>
</dbReference>
<dbReference type="AlphaFoldDB" id="A0A0C9QZV4"/>
<evidence type="ECO:0000256" key="1">
    <source>
        <dbReference type="ARBA" id="ARBA00004123"/>
    </source>
</evidence>
<dbReference type="PROSITE" id="PS51079">
    <property type="entry name" value="MBT"/>
    <property type="match status" value="4"/>
</dbReference>
<accession>A0A0C9QZV4</accession>
<feature type="compositionally biased region" description="Basic and acidic residues" evidence="6">
    <location>
        <begin position="771"/>
        <end position="786"/>
    </location>
</feature>
<feature type="repeat" description="MBT" evidence="5">
    <location>
        <begin position="366"/>
        <end position="464"/>
    </location>
</feature>
<dbReference type="PANTHER" id="PTHR12247:SF132">
    <property type="entry name" value="POLYCOMB PROTEIN SCM"/>
    <property type="match status" value="1"/>
</dbReference>
<dbReference type="PANTHER" id="PTHR12247">
    <property type="entry name" value="POLYCOMB GROUP PROTEIN"/>
    <property type="match status" value="1"/>
</dbReference>
<dbReference type="Gene3D" id="2.30.30.140">
    <property type="match status" value="4"/>
</dbReference>
<sequence length="905" mass="104094">MDMNKKRKDDRIIDEDDDFVWQDYLDATGTIEVPQINFPHVELTLQNGIEIGMALEVPTSKNDKCDTSYWIATIVMACGPLLRLRYFGGDDRTLEFWFNLTKEAAHELGWCVKNDKKLEPPDAIVQRSPDCLEMLPGFLMTAKSVPHELLSGEELSMSEKIKQGMKIEVVDFQHPYKLWVATIIENVGGRLLLRYNTPGSQFKDFWIFCTSEALHHYGFASKCNSKWFLEPPSSIVDAHSYEEWKAVVESSQKEVPTANLFQELPSHPVHQFKLGMKLEALSPTDRTRIYPATVAKIYDDTYFLVQIDNVDTLPITDVDSMKYESPEKTSWLCTSIHPYIFPINWAKTHNIKFSPPKNWKGNSGDFDWKKYMKETKSTPAPMELFPNRQSAVDAGFEEGMRLEAVDPRNENIICAAHITRIIEDLLFLSLDNYEWHVDHIVHMHSLQIFPVGWCESNHYPLKPPRDYMEVCKKLEKPEKEENEKLPFDVSFSELRSSLWCPKIYFNYRCCTGPMISKGKLAALPKAVGPGPVVLVMREVLSMIVSVGYRSARILKVLQCDTKPDPGYHLEILKAKYKNNTYRASVAVITSGDMVADFCKSICKKLMVCQNLFGPHEVEAECPDKCSRMNKSKYVAIHNGKRGKPKGYESILVQKPKPWGKKKRKRRGRWANRDKEGSDNGEREEEINYFSLDLERNNLEEIDECVDGKPQLSEIDVMIQKGESGKEERSKPELGSSNASDDSRSSFNERRGKEIFVDSPGSSNEKNSSKSGKGDNGKSRKRDRDREADFDDEGESEGSEDDVEYIERQKKQRRPKTRKLDSNPLFWTVDDVFRYLKKTNDCKDIADRVKQEEIDGLAFLLLNLPSLTQHMKLRTSLAMKLCRHVEQVKVTFFLRHINELENDNKE</sequence>
<gene>
    <name evidence="8" type="primary">SFMBT1</name>
    <name evidence="8" type="ORF">g.1777</name>
</gene>
<dbReference type="GO" id="GO:0003682">
    <property type="term" value="F:chromatin binding"/>
    <property type="evidence" value="ECO:0007669"/>
    <property type="project" value="TreeGrafter"/>
</dbReference>
<feature type="compositionally biased region" description="Basic residues" evidence="6">
    <location>
        <begin position="657"/>
        <end position="669"/>
    </location>
</feature>
<feature type="domain" description="SLED" evidence="7">
    <location>
        <begin position="500"/>
        <end position="614"/>
    </location>
</feature>
<feature type="repeat" description="MBT" evidence="5">
    <location>
        <begin position="19"/>
        <end position="121"/>
    </location>
</feature>
<dbReference type="InterPro" id="IPR004092">
    <property type="entry name" value="Mbt"/>
</dbReference>
<dbReference type="Gene3D" id="3.90.1150.190">
    <property type="entry name" value="SLED domain"/>
    <property type="match status" value="1"/>
</dbReference>
<evidence type="ECO:0000256" key="5">
    <source>
        <dbReference type="PROSITE-ProRule" id="PRU00459"/>
    </source>
</evidence>
<dbReference type="SUPFAM" id="SSF47769">
    <property type="entry name" value="SAM/Pointed domain"/>
    <property type="match status" value="1"/>
</dbReference>
<evidence type="ECO:0000256" key="2">
    <source>
        <dbReference type="ARBA" id="ARBA00022491"/>
    </source>
</evidence>
<evidence type="ECO:0000259" key="7">
    <source>
        <dbReference type="Pfam" id="PF12140"/>
    </source>
</evidence>
<protein>
    <submittedName>
        <fullName evidence="8">SFMBT1 protein</fullName>
    </submittedName>
</protein>
<dbReference type="InterPro" id="IPR050548">
    <property type="entry name" value="PcG_chromatin_remod_factors"/>
</dbReference>
<dbReference type="Gene3D" id="1.10.150.50">
    <property type="entry name" value="Transcription Factor, Ets-1"/>
    <property type="match status" value="1"/>
</dbReference>
<evidence type="ECO:0000256" key="3">
    <source>
        <dbReference type="ARBA" id="ARBA00022737"/>
    </source>
</evidence>